<reference evidence="5" key="1">
    <citation type="journal article" date="2015" name="Genom Data">
        <title>Draft genome sequences of Phytophthora kernoviae and Phytophthora ramorum lineage EU2 from Scotland.</title>
        <authorList>
            <person name="Sambles C."/>
            <person name="Schlenzig A."/>
            <person name="O'Neill P."/>
            <person name="Grant M."/>
            <person name="Studholme D.J."/>
        </authorList>
    </citation>
    <scope>NUCLEOTIDE SEQUENCE</scope>
    <source>
        <strain evidence="5">00238/432</strain>
    </source>
</reference>
<dbReference type="InterPro" id="IPR016040">
    <property type="entry name" value="NAD(P)-bd_dom"/>
</dbReference>
<evidence type="ECO:0000313" key="5">
    <source>
        <dbReference type="EMBL" id="KAF4315074.1"/>
    </source>
</evidence>
<evidence type="ECO:0000256" key="3">
    <source>
        <dbReference type="ARBA" id="ARBA00023002"/>
    </source>
</evidence>
<evidence type="ECO:0000256" key="2">
    <source>
        <dbReference type="ARBA" id="ARBA00022857"/>
    </source>
</evidence>
<evidence type="ECO:0000313" key="6">
    <source>
        <dbReference type="Proteomes" id="UP000702964"/>
    </source>
</evidence>
<dbReference type="Gene3D" id="3.90.25.10">
    <property type="entry name" value="UDP-galactose 4-epimerase, domain 1"/>
    <property type="match status" value="1"/>
</dbReference>
<keyword evidence="2" id="KW-0521">NADP</keyword>
<name>A0A8J4RYD5_9STRA</name>
<accession>A0A8J4RYD5</accession>
<proteinExistence type="inferred from homology"/>
<reference evidence="5" key="2">
    <citation type="submission" date="2020-02" db="EMBL/GenBank/DDBJ databases">
        <authorList>
            <person name="Studholme D.J."/>
        </authorList>
    </citation>
    <scope>NUCLEOTIDE SEQUENCE</scope>
    <source>
        <strain evidence="5">00238/432</strain>
    </source>
</reference>
<gene>
    <name evidence="5" type="ORF">G195_011124</name>
</gene>
<dbReference type="Proteomes" id="UP000702964">
    <property type="component" value="Unassembled WGS sequence"/>
</dbReference>
<dbReference type="AlphaFoldDB" id="A0A8J4RYD5"/>
<dbReference type="EMBL" id="AOFI03001058">
    <property type="protein sequence ID" value="KAF4315074.1"/>
    <property type="molecule type" value="Genomic_DNA"/>
</dbReference>
<dbReference type="GO" id="GO:0016491">
    <property type="term" value="F:oxidoreductase activity"/>
    <property type="evidence" value="ECO:0007669"/>
    <property type="project" value="UniProtKB-KW"/>
</dbReference>
<dbReference type="InterPro" id="IPR036291">
    <property type="entry name" value="NAD(P)-bd_dom_sf"/>
</dbReference>
<dbReference type="InterPro" id="IPR051609">
    <property type="entry name" value="NmrA/Isoflavone_reductase-like"/>
</dbReference>
<keyword evidence="3" id="KW-0560">Oxidoreductase</keyword>
<evidence type="ECO:0000256" key="1">
    <source>
        <dbReference type="ARBA" id="ARBA00005725"/>
    </source>
</evidence>
<evidence type="ECO:0000259" key="4">
    <source>
        <dbReference type="Pfam" id="PF13460"/>
    </source>
</evidence>
<comment type="caution">
    <text evidence="5">The sequence shown here is derived from an EMBL/GenBank/DDBJ whole genome shotgun (WGS) entry which is preliminary data.</text>
</comment>
<dbReference type="PANTHER" id="PTHR47706:SF4">
    <property type="entry name" value="NMRA-LIKE DOMAIN-CONTAINING PROTEIN"/>
    <property type="match status" value="1"/>
</dbReference>
<dbReference type="PANTHER" id="PTHR47706">
    <property type="entry name" value="NMRA-LIKE FAMILY PROTEIN"/>
    <property type="match status" value="1"/>
</dbReference>
<comment type="similarity">
    <text evidence="1">Belongs to the NmrA-type oxidoreductase family. Isoflavone reductase subfamily.</text>
</comment>
<dbReference type="Gene3D" id="3.40.50.720">
    <property type="entry name" value="NAD(P)-binding Rossmann-like Domain"/>
    <property type="match status" value="1"/>
</dbReference>
<organism evidence="5 6">
    <name type="scientific">Phytophthora kernoviae 00238/432</name>
    <dbReference type="NCBI Taxonomy" id="1284355"/>
    <lineage>
        <taxon>Eukaryota</taxon>
        <taxon>Sar</taxon>
        <taxon>Stramenopiles</taxon>
        <taxon>Oomycota</taxon>
        <taxon>Peronosporomycetes</taxon>
        <taxon>Peronosporales</taxon>
        <taxon>Peronosporaceae</taxon>
        <taxon>Phytophthora</taxon>
    </lineage>
</organism>
<protein>
    <recommendedName>
        <fullName evidence="4">NAD(P)-binding domain-containing protein</fullName>
    </recommendedName>
</protein>
<dbReference type="Pfam" id="PF13460">
    <property type="entry name" value="NAD_binding_10"/>
    <property type="match status" value="1"/>
</dbReference>
<dbReference type="SUPFAM" id="SSF51735">
    <property type="entry name" value="NAD(P)-binding Rossmann-fold domains"/>
    <property type="match status" value="1"/>
</dbReference>
<feature type="domain" description="NAD(P)-binding" evidence="4">
    <location>
        <begin position="7"/>
        <end position="199"/>
    </location>
</feature>
<sequence length="287" mass="32191">MRVAVVGTGGFGKHFIDELAAASLEVVVLTRSHKTFLDGKTGVIERVTDYSSVPQLVDLLVDCDTLISATLDVTVVNVDANLTLIEACKQTPKCKRFIPSGYGGNVEDFREDPDSVLRHDAIVRDVLEEQNEFEWTVVCVRWLLDYIVPSANRYHVDSGPLYPLELNTKTMTIPGTDNEVFSTTSVRDVAKAVTQLLKSPNKWRPYTWVTDLKVSFESIDEIQGTLAKKESFSSTTTVDLKLFVPMGRMTLDQAKVQRDRDEFPPNIHFRTPEELLEAVKKDPKVVV</sequence>